<dbReference type="AlphaFoldDB" id="A0A3M7QGX1"/>
<evidence type="ECO:0000313" key="2">
    <source>
        <dbReference type="Proteomes" id="UP000276133"/>
    </source>
</evidence>
<name>A0A3M7QGX1_BRAPC</name>
<sequence>MFAIMSSSTLRINFAFGQNSVIHFIAIIPFINKIFLYNITINVAFHLDQFLYFFFIYITHHKDNSYVTEHTSS</sequence>
<keyword evidence="2" id="KW-1185">Reference proteome</keyword>
<reference evidence="1 2" key="1">
    <citation type="journal article" date="2018" name="Sci. Rep.">
        <title>Genomic signatures of local adaptation to the degree of environmental predictability in rotifers.</title>
        <authorList>
            <person name="Franch-Gras L."/>
            <person name="Hahn C."/>
            <person name="Garcia-Roger E.M."/>
            <person name="Carmona M.J."/>
            <person name="Serra M."/>
            <person name="Gomez A."/>
        </authorList>
    </citation>
    <scope>NUCLEOTIDE SEQUENCE [LARGE SCALE GENOMIC DNA]</scope>
    <source>
        <strain evidence="1">HYR1</strain>
    </source>
</reference>
<protein>
    <submittedName>
        <fullName evidence="1">Uncharacterized protein</fullName>
    </submittedName>
</protein>
<gene>
    <name evidence="1" type="ORF">BpHYR1_030051</name>
</gene>
<accession>A0A3M7QGX1</accession>
<dbReference type="EMBL" id="REGN01006270">
    <property type="protein sequence ID" value="RNA10188.1"/>
    <property type="molecule type" value="Genomic_DNA"/>
</dbReference>
<dbReference type="Proteomes" id="UP000276133">
    <property type="component" value="Unassembled WGS sequence"/>
</dbReference>
<evidence type="ECO:0000313" key="1">
    <source>
        <dbReference type="EMBL" id="RNA10188.1"/>
    </source>
</evidence>
<comment type="caution">
    <text evidence="1">The sequence shown here is derived from an EMBL/GenBank/DDBJ whole genome shotgun (WGS) entry which is preliminary data.</text>
</comment>
<proteinExistence type="predicted"/>
<organism evidence="1 2">
    <name type="scientific">Brachionus plicatilis</name>
    <name type="common">Marine rotifer</name>
    <name type="synonym">Brachionus muelleri</name>
    <dbReference type="NCBI Taxonomy" id="10195"/>
    <lineage>
        <taxon>Eukaryota</taxon>
        <taxon>Metazoa</taxon>
        <taxon>Spiralia</taxon>
        <taxon>Gnathifera</taxon>
        <taxon>Rotifera</taxon>
        <taxon>Eurotatoria</taxon>
        <taxon>Monogononta</taxon>
        <taxon>Pseudotrocha</taxon>
        <taxon>Ploima</taxon>
        <taxon>Brachionidae</taxon>
        <taxon>Brachionus</taxon>
    </lineage>
</organism>